<protein>
    <submittedName>
        <fullName evidence="1">DNAse I-like superfamily protein</fullName>
    </submittedName>
</protein>
<name>A0A9N7MRD7_STRHE</name>
<comment type="caution">
    <text evidence="1">The sequence shown here is derived from an EMBL/GenBank/DDBJ whole genome shotgun (WGS) entry which is preliminary data.</text>
</comment>
<dbReference type="PANTHER" id="PTHR46890:SF48">
    <property type="entry name" value="RNA-DIRECTED DNA POLYMERASE"/>
    <property type="match status" value="1"/>
</dbReference>
<dbReference type="EMBL" id="CACSLK010009714">
    <property type="protein sequence ID" value="CAA0812157.1"/>
    <property type="molecule type" value="Genomic_DNA"/>
</dbReference>
<evidence type="ECO:0000313" key="2">
    <source>
        <dbReference type="Proteomes" id="UP001153555"/>
    </source>
</evidence>
<dbReference type="AlphaFoldDB" id="A0A9N7MRD7"/>
<reference evidence="1" key="1">
    <citation type="submission" date="2019-12" db="EMBL/GenBank/DDBJ databases">
        <authorList>
            <person name="Scholes J."/>
        </authorList>
    </citation>
    <scope>NUCLEOTIDE SEQUENCE</scope>
</reference>
<dbReference type="PANTHER" id="PTHR46890">
    <property type="entry name" value="NON-LTR RETROLELEMENT REVERSE TRANSCRIPTASE-LIKE PROTEIN-RELATED"/>
    <property type="match status" value="1"/>
</dbReference>
<proteinExistence type="predicted"/>
<dbReference type="Proteomes" id="UP001153555">
    <property type="component" value="Unassembled WGS sequence"/>
</dbReference>
<dbReference type="InterPro" id="IPR052343">
    <property type="entry name" value="Retrotransposon-Effector_Assoc"/>
</dbReference>
<keyword evidence="2" id="KW-1185">Reference proteome</keyword>
<organism evidence="1 2">
    <name type="scientific">Striga hermonthica</name>
    <name type="common">Purple witchweed</name>
    <name type="synonym">Buchnera hermonthica</name>
    <dbReference type="NCBI Taxonomy" id="68872"/>
    <lineage>
        <taxon>Eukaryota</taxon>
        <taxon>Viridiplantae</taxon>
        <taxon>Streptophyta</taxon>
        <taxon>Embryophyta</taxon>
        <taxon>Tracheophyta</taxon>
        <taxon>Spermatophyta</taxon>
        <taxon>Magnoliopsida</taxon>
        <taxon>eudicotyledons</taxon>
        <taxon>Gunneridae</taxon>
        <taxon>Pentapetalae</taxon>
        <taxon>asterids</taxon>
        <taxon>lamiids</taxon>
        <taxon>Lamiales</taxon>
        <taxon>Orobanchaceae</taxon>
        <taxon>Buchnereae</taxon>
        <taxon>Striga</taxon>
    </lineage>
</organism>
<accession>A0A9N7MRD7</accession>
<sequence>MNQNLMVNVDLAEFKEALFNINPNNAPGMDGMTSAFFQHFWDLIHINLFQLVNSFFESGQLLISLNHTLITLIPKTQRPEKLTHFRPISLCSLLASYNQITGQQINLHKSSIYFSKNTPSASKHSISQILLGIQIQTNSKYLG</sequence>
<dbReference type="OrthoDB" id="1435533at2759"/>
<evidence type="ECO:0000313" key="1">
    <source>
        <dbReference type="EMBL" id="CAA0812157.1"/>
    </source>
</evidence>
<gene>
    <name evidence="1" type="ORF">SHERM_12971</name>
</gene>
<feature type="non-terminal residue" evidence="1">
    <location>
        <position position="1"/>
    </location>
</feature>